<dbReference type="PANTHER" id="PTHR46124">
    <property type="entry name" value="D-AMINOACYL-TRNA DEACYLASE"/>
    <property type="match status" value="1"/>
</dbReference>
<proteinExistence type="inferred from homology"/>
<dbReference type="GO" id="GO:0016788">
    <property type="term" value="F:hydrolase activity, acting on ester bonds"/>
    <property type="evidence" value="ECO:0007669"/>
    <property type="project" value="InterPro"/>
</dbReference>
<feature type="binding site" evidence="4">
    <location>
        <position position="9"/>
    </location>
    <ligand>
        <name>a divalent metal cation</name>
        <dbReference type="ChEBI" id="CHEBI:60240"/>
        <label>1</label>
    </ligand>
</feature>
<dbReference type="InterPro" id="IPR018228">
    <property type="entry name" value="DNase_TatD-rel_CS"/>
</dbReference>
<dbReference type="Gene3D" id="3.20.20.140">
    <property type="entry name" value="Metal-dependent hydrolases"/>
    <property type="match status" value="1"/>
</dbReference>
<evidence type="ECO:0000256" key="4">
    <source>
        <dbReference type="PIRSR" id="PIRSR005902-1"/>
    </source>
</evidence>
<feature type="binding site" evidence="4">
    <location>
        <position position="7"/>
    </location>
    <ligand>
        <name>a divalent metal cation</name>
        <dbReference type="ChEBI" id="CHEBI:60240"/>
        <label>1</label>
    </ligand>
</feature>
<evidence type="ECO:0000313" key="5">
    <source>
        <dbReference type="EMBL" id="WLD58768.1"/>
    </source>
</evidence>
<comment type="similarity">
    <text evidence="1">Belongs to the metallo-dependent hydrolases superfamily. TatD-type hydrolase family.</text>
</comment>
<dbReference type="AlphaFoldDB" id="A0AB38YI24"/>
<dbReference type="PIRSF" id="PIRSF005902">
    <property type="entry name" value="DNase_TatD"/>
    <property type="match status" value="1"/>
</dbReference>
<reference evidence="5" key="1">
    <citation type="submission" date="2022-07" db="EMBL/GenBank/DDBJ databases">
        <title>Complete genome sequence of Salinispirillum sp. LH10-3-1 capable of multiple carbohydrate inversion isolated from a soda lake.</title>
        <authorList>
            <person name="Liu J."/>
            <person name="Zhai Y."/>
            <person name="Zhang H."/>
            <person name="Yang H."/>
            <person name="Qu J."/>
            <person name="Li J."/>
        </authorList>
    </citation>
    <scope>NUCLEOTIDE SEQUENCE</scope>
    <source>
        <strain evidence="5">LH 10-3-1</strain>
    </source>
</reference>
<dbReference type="FunFam" id="3.20.20.140:FF:000005">
    <property type="entry name" value="TatD family hydrolase"/>
    <property type="match status" value="1"/>
</dbReference>
<feature type="binding site" evidence="4">
    <location>
        <position position="155"/>
    </location>
    <ligand>
        <name>a divalent metal cation</name>
        <dbReference type="ChEBI" id="CHEBI:60240"/>
        <label>2</label>
    </ligand>
</feature>
<accession>A0AB38YI24</accession>
<dbReference type="PANTHER" id="PTHR46124:SF3">
    <property type="entry name" value="HYDROLASE"/>
    <property type="match status" value="1"/>
</dbReference>
<feature type="binding site" evidence="4">
    <location>
        <position position="132"/>
    </location>
    <ligand>
        <name>a divalent metal cation</name>
        <dbReference type="ChEBI" id="CHEBI:60240"/>
        <label>2</label>
    </ligand>
</feature>
<dbReference type="InterPro" id="IPR032466">
    <property type="entry name" value="Metal_Hydrolase"/>
</dbReference>
<dbReference type="InterPro" id="IPR001130">
    <property type="entry name" value="TatD-like"/>
</dbReference>
<dbReference type="GO" id="GO:0046872">
    <property type="term" value="F:metal ion binding"/>
    <property type="evidence" value="ECO:0007669"/>
    <property type="project" value="UniProtKB-KW"/>
</dbReference>
<evidence type="ECO:0000256" key="2">
    <source>
        <dbReference type="ARBA" id="ARBA00022723"/>
    </source>
</evidence>
<keyword evidence="3 5" id="KW-0378">Hydrolase</keyword>
<protein>
    <submittedName>
        <fullName evidence="5">TatD family hydrolase</fullName>
    </submittedName>
</protein>
<sequence>MEWSDSHCHLDFPVFDQDRRAVLAACAARGVRTLVVPGVNATQWQSLFHWLANEEDDLGVRVWGAAGLHPYFMAQHQRCHLAQLDKFLAHYPVIAVGEIGLDGTVPDMAGQLAYFEAQLELAQYHRLPVVLHQHQAHNALLKALKRTPPVGGVVHAFSGSTQMAQEYVGLGLRLGVGGIMTYERAQRTRQALGAVPLSALLLETDSPDMPLAGYQGVRNSPVQIPNVFRALCRLRNEPDPVATAQQLMANLYATFPVLRRT</sequence>
<feature type="binding site" evidence="4">
    <location>
        <position position="98"/>
    </location>
    <ligand>
        <name>a divalent metal cation</name>
        <dbReference type="ChEBI" id="CHEBI:60240"/>
        <label>1</label>
    </ligand>
</feature>
<dbReference type="PROSITE" id="PS01091">
    <property type="entry name" value="TATD_3"/>
    <property type="match status" value="1"/>
</dbReference>
<evidence type="ECO:0000256" key="1">
    <source>
        <dbReference type="ARBA" id="ARBA00009275"/>
    </source>
</evidence>
<keyword evidence="2 4" id="KW-0479">Metal-binding</keyword>
<gene>
    <name evidence="5" type="ORF">NFC81_02980</name>
</gene>
<dbReference type="CDD" id="cd01310">
    <property type="entry name" value="TatD_DNAse"/>
    <property type="match status" value="1"/>
</dbReference>
<dbReference type="GO" id="GO:0005829">
    <property type="term" value="C:cytosol"/>
    <property type="evidence" value="ECO:0007669"/>
    <property type="project" value="TreeGrafter"/>
</dbReference>
<name>A0AB38YI24_9GAMM</name>
<dbReference type="RefSeq" id="WP_304996054.1">
    <property type="nucleotide sequence ID" value="NZ_CP101717.1"/>
</dbReference>
<evidence type="ECO:0000256" key="3">
    <source>
        <dbReference type="ARBA" id="ARBA00022801"/>
    </source>
</evidence>
<dbReference type="EMBL" id="CP101717">
    <property type="protein sequence ID" value="WLD58768.1"/>
    <property type="molecule type" value="Genomic_DNA"/>
</dbReference>
<dbReference type="SUPFAM" id="SSF51556">
    <property type="entry name" value="Metallo-dependent hydrolases"/>
    <property type="match status" value="1"/>
</dbReference>
<feature type="binding site" evidence="4">
    <location>
        <position position="205"/>
    </location>
    <ligand>
        <name>a divalent metal cation</name>
        <dbReference type="ChEBI" id="CHEBI:60240"/>
        <label>1</label>
    </ligand>
</feature>
<organism evidence="5">
    <name type="scientific">Salinispirillum sp. LH 10-3-1</name>
    <dbReference type="NCBI Taxonomy" id="2952525"/>
    <lineage>
        <taxon>Bacteria</taxon>
        <taxon>Pseudomonadati</taxon>
        <taxon>Pseudomonadota</taxon>
        <taxon>Gammaproteobacteria</taxon>
        <taxon>Oceanospirillales</taxon>
        <taxon>Saccharospirillaceae</taxon>
        <taxon>Salinispirillum</taxon>
    </lineage>
</organism>
<dbReference type="Pfam" id="PF01026">
    <property type="entry name" value="TatD_DNase"/>
    <property type="match status" value="1"/>
</dbReference>